<organism evidence="1">
    <name type="scientific">marine sediment metagenome</name>
    <dbReference type="NCBI Taxonomy" id="412755"/>
    <lineage>
        <taxon>unclassified sequences</taxon>
        <taxon>metagenomes</taxon>
        <taxon>ecological metagenomes</taxon>
    </lineage>
</organism>
<evidence type="ECO:0000313" key="1">
    <source>
        <dbReference type="EMBL" id="KKM83349.1"/>
    </source>
</evidence>
<comment type="caution">
    <text evidence="1">The sequence shown here is derived from an EMBL/GenBank/DDBJ whole genome shotgun (WGS) entry which is preliminary data.</text>
</comment>
<dbReference type="EMBL" id="LAZR01007728">
    <property type="protein sequence ID" value="KKM83349.1"/>
    <property type="molecule type" value="Genomic_DNA"/>
</dbReference>
<feature type="non-terminal residue" evidence="1">
    <location>
        <position position="1"/>
    </location>
</feature>
<gene>
    <name evidence="1" type="ORF">LCGC14_1310420</name>
</gene>
<dbReference type="AlphaFoldDB" id="A0A0F9KMP6"/>
<dbReference type="Gene3D" id="3.30.420.240">
    <property type="match status" value="1"/>
</dbReference>
<proteinExistence type="predicted"/>
<accession>A0A0F9KMP6</accession>
<protein>
    <submittedName>
        <fullName evidence="1">Uncharacterized protein</fullName>
    </submittedName>
</protein>
<reference evidence="1" key="1">
    <citation type="journal article" date="2015" name="Nature">
        <title>Complex archaea that bridge the gap between prokaryotes and eukaryotes.</title>
        <authorList>
            <person name="Spang A."/>
            <person name="Saw J.H."/>
            <person name="Jorgensen S.L."/>
            <person name="Zaremba-Niedzwiedzka K."/>
            <person name="Martijn J."/>
            <person name="Lind A.E."/>
            <person name="van Eijk R."/>
            <person name="Schleper C."/>
            <person name="Guy L."/>
            <person name="Ettema T.J."/>
        </authorList>
    </citation>
    <scope>NUCLEOTIDE SEQUENCE</scope>
</reference>
<name>A0A0F9KMP6_9ZZZZ</name>
<sequence>EYGWTSTKGENGTKNALLGDLDAAIDESLQTDKRFPFLIIHDMQTIRELRDYIFLGDRIDVGLSAQSTESSGARYAHGDRVIASAMTMLAMKEQPKAKVKQARKVRKDTMLHRIRERKKELVRKKNKVEKWL</sequence>